<gene>
    <name evidence="4" type="primary">LOC111604454</name>
</gene>
<feature type="region of interest" description="Disordered" evidence="1">
    <location>
        <begin position="294"/>
        <end position="342"/>
    </location>
</feature>
<feature type="compositionally biased region" description="Polar residues" evidence="1">
    <location>
        <begin position="118"/>
        <end position="127"/>
    </location>
</feature>
<reference evidence="4" key="1">
    <citation type="submission" date="2025-08" db="UniProtKB">
        <authorList>
            <consortium name="RefSeq"/>
        </authorList>
    </citation>
    <scope>IDENTIFICATION</scope>
    <source>
        <strain evidence="4">15085-1641.00</strain>
        <tissue evidence="4">Whole body</tissue>
    </source>
</reference>
<feature type="region of interest" description="Disordered" evidence="1">
    <location>
        <begin position="104"/>
        <end position="127"/>
    </location>
</feature>
<dbReference type="InterPro" id="IPR026095">
    <property type="entry name" value="Myb/SANT-like_DNA-bd_dom_prot"/>
</dbReference>
<dbReference type="PANTHER" id="PTHR22666">
    <property type="entry name" value="MYB_SANT-LIKE DNA-BINDING DOMAIN-CONTAINING PROTEIN 1"/>
    <property type="match status" value="1"/>
</dbReference>
<organism evidence="3 4">
    <name type="scientific">Drosophila hydei</name>
    <name type="common">Fruit fly</name>
    <dbReference type="NCBI Taxonomy" id="7224"/>
    <lineage>
        <taxon>Eukaryota</taxon>
        <taxon>Metazoa</taxon>
        <taxon>Ecdysozoa</taxon>
        <taxon>Arthropoda</taxon>
        <taxon>Hexapoda</taxon>
        <taxon>Insecta</taxon>
        <taxon>Pterygota</taxon>
        <taxon>Neoptera</taxon>
        <taxon>Endopterygota</taxon>
        <taxon>Diptera</taxon>
        <taxon>Brachycera</taxon>
        <taxon>Muscomorpha</taxon>
        <taxon>Ephydroidea</taxon>
        <taxon>Drosophilidae</taxon>
        <taxon>Drosophila</taxon>
    </lineage>
</organism>
<feature type="domain" description="Myb/SANT-like DNA-binding" evidence="2">
    <location>
        <begin position="188"/>
        <end position="270"/>
    </location>
</feature>
<dbReference type="Pfam" id="PF13837">
    <property type="entry name" value="Myb_DNA-bind_4"/>
    <property type="match status" value="1"/>
</dbReference>
<dbReference type="GeneID" id="111604454"/>
<dbReference type="OrthoDB" id="691673at2759"/>
<evidence type="ECO:0000313" key="3">
    <source>
        <dbReference type="Proteomes" id="UP000504633"/>
    </source>
</evidence>
<dbReference type="Proteomes" id="UP000504633">
    <property type="component" value="Unplaced"/>
</dbReference>
<feature type="compositionally biased region" description="Basic and acidic residues" evidence="1">
    <location>
        <begin position="303"/>
        <end position="316"/>
    </location>
</feature>
<evidence type="ECO:0000313" key="4">
    <source>
        <dbReference type="RefSeq" id="XP_023178300.2"/>
    </source>
</evidence>
<dbReference type="RefSeq" id="XP_023178300.2">
    <property type="nucleotide sequence ID" value="XM_023322532.2"/>
</dbReference>
<sequence>MRSNNGQHIPQRYRVINSNKKLKIIHRASVPTVQKAANKRFSQTKLKQSNLLSQPEVYQEEEMSQLSDMEYMTEAEMDHADNEKHALKTLTSTIRPLLQLFSDDSCSPKNTDPAIHSTRAQDPTQDTQQIVYKNISLSSEEEEEEEEGGEVEDKVSLHDEHNVYVNDEALRVPEHKPNRPRPDSLSRFEWSPKSTNIFLDLWEKNLKEIRGPRKNSLIHKEMAEEMSEYGPSHREIKSKMDNMSRKFRLELKKIKSGNPTNWRYFKRVQSLLIGTPSVDFEEIIFDNTESSTFFNSDSSDVENENHSNSQEHKQLEHQPMPTDETEHVAEDLEEQDQVDEKVEQPPVILPRSEKDDYHYASREVPTNRMLDIEEEKLVIEKQKLQVMKHISRELTSISKTLIELLRNAK</sequence>
<proteinExistence type="predicted"/>
<accession>A0A6J1MGR1</accession>
<evidence type="ECO:0000256" key="1">
    <source>
        <dbReference type="SAM" id="MobiDB-lite"/>
    </source>
</evidence>
<dbReference type="GO" id="GO:0016604">
    <property type="term" value="C:nuclear body"/>
    <property type="evidence" value="ECO:0007669"/>
    <property type="project" value="TreeGrafter"/>
</dbReference>
<dbReference type="KEGG" id="dhe:111604454"/>
<keyword evidence="3" id="KW-1185">Reference proteome</keyword>
<dbReference type="InterPro" id="IPR044822">
    <property type="entry name" value="Myb_DNA-bind_4"/>
</dbReference>
<evidence type="ECO:0000259" key="2">
    <source>
        <dbReference type="Pfam" id="PF13837"/>
    </source>
</evidence>
<dbReference type="GO" id="GO:0045893">
    <property type="term" value="P:positive regulation of DNA-templated transcription"/>
    <property type="evidence" value="ECO:0007669"/>
    <property type="project" value="TreeGrafter"/>
</dbReference>
<dbReference type="AlphaFoldDB" id="A0A6J1MGR1"/>
<dbReference type="PANTHER" id="PTHR22666:SF3">
    <property type="entry name" value="MYB_SANT-LIKE DNA-BINDING DOMAIN-CONTAINING PROTEIN 1"/>
    <property type="match status" value="1"/>
</dbReference>
<dbReference type="OMA" id="WRYFKRV"/>
<protein>
    <submittedName>
        <fullName evidence="4">Uncharacterized protein LOC111604454</fullName>
    </submittedName>
</protein>
<name>A0A6J1MGR1_DROHY</name>